<dbReference type="GeneID" id="28542308"/>
<feature type="chain" id="PRO_5001857120" evidence="1">
    <location>
        <begin position="20"/>
        <end position="288"/>
    </location>
</feature>
<gene>
    <name evidence="3" type="ORF">AWOD_II_0061</name>
</gene>
<feature type="signal peptide" evidence="1">
    <location>
        <begin position="1"/>
        <end position="19"/>
    </location>
</feature>
<keyword evidence="4" id="KW-1185">Reference proteome</keyword>
<dbReference type="InterPro" id="IPR036866">
    <property type="entry name" value="RibonucZ/Hydroxyglut_hydro"/>
</dbReference>
<dbReference type="SUPFAM" id="SSF56281">
    <property type="entry name" value="Metallo-hydrolase/oxidoreductase"/>
    <property type="match status" value="1"/>
</dbReference>
<dbReference type="Proteomes" id="UP000032427">
    <property type="component" value="Chromosome 2"/>
</dbReference>
<dbReference type="Pfam" id="PF00753">
    <property type="entry name" value="Lactamase_B"/>
    <property type="match status" value="1"/>
</dbReference>
<keyword evidence="1" id="KW-0732">Signal</keyword>
<dbReference type="STRING" id="80852.AWOD_II_0061"/>
<dbReference type="CDD" id="cd07739">
    <property type="entry name" value="metallo-hydrolase-like_MBL-fold"/>
    <property type="match status" value="1"/>
</dbReference>
<evidence type="ECO:0000256" key="1">
    <source>
        <dbReference type="SAM" id="SignalP"/>
    </source>
</evidence>
<dbReference type="Gene3D" id="3.60.15.10">
    <property type="entry name" value="Ribonuclease Z/Hydroxyacylglutathione hydrolase-like"/>
    <property type="match status" value="1"/>
</dbReference>
<dbReference type="PATRIC" id="fig|80852.17.peg.2801"/>
<dbReference type="PANTHER" id="PTHR42951">
    <property type="entry name" value="METALLO-BETA-LACTAMASE DOMAIN-CONTAINING"/>
    <property type="match status" value="1"/>
</dbReference>
<dbReference type="SMART" id="SM00849">
    <property type="entry name" value="Lactamase_B"/>
    <property type="match status" value="1"/>
</dbReference>
<proteinExistence type="predicted"/>
<protein>
    <submittedName>
        <fullName evidence="3">Metallo-beta-lactamase family protein</fullName>
    </submittedName>
</protein>
<organism evidence="3 4">
    <name type="scientific">Aliivibrio wodanis</name>
    <dbReference type="NCBI Taxonomy" id="80852"/>
    <lineage>
        <taxon>Bacteria</taxon>
        <taxon>Pseudomonadati</taxon>
        <taxon>Pseudomonadota</taxon>
        <taxon>Gammaproteobacteria</taxon>
        <taxon>Vibrionales</taxon>
        <taxon>Vibrionaceae</taxon>
        <taxon>Aliivibrio</taxon>
    </lineage>
</organism>
<dbReference type="OrthoDB" id="8441428at2"/>
<evidence type="ECO:0000259" key="2">
    <source>
        <dbReference type="SMART" id="SM00849"/>
    </source>
</evidence>
<evidence type="ECO:0000313" key="4">
    <source>
        <dbReference type="Proteomes" id="UP000032427"/>
    </source>
</evidence>
<dbReference type="HOGENOM" id="CLU_054962_2_0_6"/>
<dbReference type="InterPro" id="IPR050855">
    <property type="entry name" value="NDM-1-like"/>
</dbReference>
<dbReference type="AlphaFoldDB" id="A0A090I5D1"/>
<dbReference type="InterPro" id="IPR001279">
    <property type="entry name" value="Metallo-B-lactamas"/>
</dbReference>
<dbReference type="PANTHER" id="PTHR42951:SF14">
    <property type="entry name" value="METALLO-BETA-LACTAMASE SUPERFAMILY PROTEIN"/>
    <property type="match status" value="1"/>
</dbReference>
<sequence length="288" mass="31811">MKKLALLTLSMMAATSAFASNEKPLTFKIYNAPSDSFNVNSTLIYGEKEAVVIDAGFTKSDALKIAANVLDSGKSLTTIFISQADPDYYFGAETLKQLFPEVNVFATPKVRETIEKKMARKMTFWAPKMGDNAPTSPILPQAYSKSSFFIEGHKVEIKGTTGVLGHRPYLWIPSEKAIVGNVGIYNDMPVWMVDSQTQEQLDAWSVQLSEMKELSPVVVIPGHMKANSKTDLSAINYTEEYLDAFKQAKSSSKNSKQLIDKMMVHYPSPTVSTTLSLGAKVHMGEVSW</sequence>
<name>A0A090I5D1_9GAMM</name>
<evidence type="ECO:0000313" key="3">
    <source>
        <dbReference type="EMBL" id="CED56720.1"/>
    </source>
</evidence>
<feature type="domain" description="Metallo-beta-lactamase" evidence="2">
    <location>
        <begin position="38"/>
        <end position="223"/>
    </location>
</feature>
<reference evidence="4" key="1">
    <citation type="submission" date="2014-09" db="EMBL/GenBank/DDBJ databases">
        <authorList>
            <person name="Hjerde E."/>
        </authorList>
    </citation>
    <scope>NUCLEOTIDE SEQUENCE [LARGE SCALE GENOMIC DNA]</scope>
    <source>
        <strain evidence="4">06/09/139</strain>
    </source>
</reference>
<dbReference type="KEGG" id="awd:AWOD_II_0061"/>
<accession>A0A090I5D1</accession>
<dbReference type="EMBL" id="LN554847">
    <property type="protein sequence ID" value="CED56720.1"/>
    <property type="molecule type" value="Genomic_DNA"/>
</dbReference>